<dbReference type="Proteomes" id="UP000176404">
    <property type="component" value="Unassembled WGS sequence"/>
</dbReference>
<dbReference type="AlphaFoldDB" id="A0A1F8B985"/>
<evidence type="ECO:0000256" key="1">
    <source>
        <dbReference type="SAM" id="MobiDB-lite"/>
    </source>
</evidence>
<evidence type="ECO:0000313" key="2">
    <source>
        <dbReference type="EMBL" id="OGM59965.1"/>
    </source>
</evidence>
<name>A0A1F8B985_9BACT</name>
<gene>
    <name evidence="2" type="ORF">A2892_03625</name>
</gene>
<sequence length="114" mass="12431">MVVTPEIEKKSQIPSPEGVIKEVSRIPEVPPGIEGPSDIQATQMQPAQPVTDDATRVTTQSSVAGQTVQVPVTQSLLALWAKGDPGSSLTWFASFWLRMIKKAISFGKKIVFRR</sequence>
<organism evidence="2 3">
    <name type="scientific">Candidatus Woesebacteria bacterium RIFCSPLOWO2_01_FULL_39_10b</name>
    <dbReference type="NCBI Taxonomy" id="1802517"/>
    <lineage>
        <taxon>Bacteria</taxon>
        <taxon>Candidatus Woeseibacteriota</taxon>
    </lineage>
</organism>
<accession>A0A1F8B985</accession>
<evidence type="ECO:0000313" key="3">
    <source>
        <dbReference type="Proteomes" id="UP000176404"/>
    </source>
</evidence>
<dbReference type="EMBL" id="MGHD01000010">
    <property type="protein sequence ID" value="OGM59965.1"/>
    <property type="molecule type" value="Genomic_DNA"/>
</dbReference>
<comment type="caution">
    <text evidence="2">The sequence shown here is derived from an EMBL/GenBank/DDBJ whole genome shotgun (WGS) entry which is preliminary data.</text>
</comment>
<reference evidence="2 3" key="1">
    <citation type="journal article" date="2016" name="Nat. Commun.">
        <title>Thousands of microbial genomes shed light on interconnected biogeochemical processes in an aquifer system.</title>
        <authorList>
            <person name="Anantharaman K."/>
            <person name="Brown C.T."/>
            <person name="Hug L.A."/>
            <person name="Sharon I."/>
            <person name="Castelle C.J."/>
            <person name="Probst A.J."/>
            <person name="Thomas B.C."/>
            <person name="Singh A."/>
            <person name="Wilkins M.J."/>
            <person name="Karaoz U."/>
            <person name="Brodie E.L."/>
            <person name="Williams K.H."/>
            <person name="Hubbard S.S."/>
            <person name="Banfield J.F."/>
        </authorList>
    </citation>
    <scope>NUCLEOTIDE SEQUENCE [LARGE SCALE GENOMIC DNA]</scope>
</reference>
<protein>
    <submittedName>
        <fullName evidence="2">Uncharacterized protein</fullName>
    </submittedName>
</protein>
<proteinExistence type="predicted"/>
<feature type="compositionally biased region" description="Polar residues" evidence="1">
    <location>
        <begin position="39"/>
        <end position="48"/>
    </location>
</feature>
<feature type="region of interest" description="Disordered" evidence="1">
    <location>
        <begin position="30"/>
        <end position="49"/>
    </location>
</feature>